<evidence type="ECO:0000313" key="2">
    <source>
        <dbReference type="EMBL" id="PIL29414.1"/>
    </source>
</evidence>
<proteinExistence type="predicted"/>
<evidence type="ECO:0000313" key="3">
    <source>
        <dbReference type="Proteomes" id="UP000230002"/>
    </source>
</evidence>
<comment type="caution">
    <text evidence="2">The sequence shown here is derived from an EMBL/GenBank/DDBJ whole genome shotgun (WGS) entry which is preliminary data.</text>
</comment>
<feature type="region of interest" description="Disordered" evidence="1">
    <location>
        <begin position="1"/>
        <end position="33"/>
    </location>
</feature>
<accession>A0A2G8S6P7</accession>
<sequence length="162" mass="18435">MHEQGTPNPDSKRRKLASPTLPTPTQLAPQPERQMGYVKDLSQAINRLTNHTLYLKEKVKCIDGIDGDVDALLQSVNNLDDNDEAINAKVDLIGDEVAYATKEIRNTHNEISKLKDLVENMDVQWEQERELRRMREADEQQCFKAMMANVDALVAHFIGHEP</sequence>
<organism evidence="2 3">
    <name type="scientific">Ganoderma sinense ZZ0214-1</name>
    <dbReference type="NCBI Taxonomy" id="1077348"/>
    <lineage>
        <taxon>Eukaryota</taxon>
        <taxon>Fungi</taxon>
        <taxon>Dikarya</taxon>
        <taxon>Basidiomycota</taxon>
        <taxon>Agaricomycotina</taxon>
        <taxon>Agaricomycetes</taxon>
        <taxon>Polyporales</taxon>
        <taxon>Polyporaceae</taxon>
        <taxon>Ganoderma</taxon>
    </lineage>
</organism>
<gene>
    <name evidence="2" type="ORF">GSI_09466</name>
</gene>
<dbReference type="EMBL" id="AYKW01000023">
    <property type="protein sequence ID" value="PIL29414.1"/>
    <property type="molecule type" value="Genomic_DNA"/>
</dbReference>
<dbReference type="Proteomes" id="UP000230002">
    <property type="component" value="Unassembled WGS sequence"/>
</dbReference>
<dbReference type="AlphaFoldDB" id="A0A2G8S6P7"/>
<reference evidence="2 3" key="1">
    <citation type="journal article" date="2015" name="Sci. Rep.">
        <title>Chromosome-level genome map provides insights into diverse defense mechanisms in the medicinal fungus Ganoderma sinense.</title>
        <authorList>
            <person name="Zhu Y."/>
            <person name="Xu J."/>
            <person name="Sun C."/>
            <person name="Zhou S."/>
            <person name="Xu H."/>
            <person name="Nelson D.R."/>
            <person name="Qian J."/>
            <person name="Song J."/>
            <person name="Luo H."/>
            <person name="Xiang L."/>
            <person name="Li Y."/>
            <person name="Xu Z."/>
            <person name="Ji A."/>
            <person name="Wang L."/>
            <person name="Lu S."/>
            <person name="Hayward A."/>
            <person name="Sun W."/>
            <person name="Li X."/>
            <person name="Schwartz D.C."/>
            <person name="Wang Y."/>
            <person name="Chen S."/>
        </authorList>
    </citation>
    <scope>NUCLEOTIDE SEQUENCE [LARGE SCALE GENOMIC DNA]</scope>
    <source>
        <strain evidence="2 3">ZZ0214-1</strain>
    </source>
</reference>
<evidence type="ECO:0000256" key="1">
    <source>
        <dbReference type="SAM" id="MobiDB-lite"/>
    </source>
</evidence>
<protein>
    <submittedName>
        <fullName evidence="2">Uncharacterized protein</fullName>
    </submittedName>
</protein>
<name>A0A2G8S6P7_9APHY</name>
<feature type="compositionally biased region" description="Low complexity" evidence="1">
    <location>
        <begin position="17"/>
        <end position="31"/>
    </location>
</feature>
<keyword evidence="3" id="KW-1185">Reference proteome</keyword>
<dbReference type="OrthoDB" id="2764849at2759"/>